<proteinExistence type="predicted"/>
<feature type="coiled-coil region" evidence="1">
    <location>
        <begin position="57"/>
        <end position="91"/>
    </location>
</feature>
<accession>A0AAV1UVI2</accession>
<evidence type="ECO:0000256" key="1">
    <source>
        <dbReference type="SAM" id="Coils"/>
    </source>
</evidence>
<sequence length="142" mass="15864">MMQPIVMEEHHDGRPLGLGVDSHNNRAPVPSSDKLRFLRADSEEAKNGDLLDALEMAERARDRAAAVTEAAERTRREQQGLVERLRQLETAAFCGPHQNESTRARAGLGPSRRQRRRQGMSDFEPDTEEQGRSKGDPPAVKP</sequence>
<evidence type="ECO:0000313" key="3">
    <source>
        <dbReference type="EMBL" id="CAK7938575.1"/>
    </source>
</evidence>
<organism evidence="3 4">
    <name type="scientific">Peronospora matthiolae</name>
    <dbReference type="NCBI Taxonomy" id="2874970"/>
    <lineage>
        <taxon>Eukaryota</taxon>
        <taxon>Sar</taxon>
        <taxon>Stramenopiles</taxon>
        <taxon>Oomycota</taxon>
        <taxon>Peronosporomycetes</taxon>
        <taxon>Peronosporales</taxon>
        <taxon>Peronosporaceae</taxon>
        <taxon>Peronospora</taxon>
    </lineage>
</organism>
<keyword evidence="1" id="KW-0175">Coiled coil</keyword>
<feature type="region of interest" description="Disordered" evidence="2">
    <location>
        <begin position="92"/>
        <end position="142"/>
    </location>
</feature>
<comment type="caution">
    <text evidence="3">The sequence shown here is derived from an EMBL/GenBank/DDBJ whole genome shotgun (WGS) entry which is preliminary data.</text>
</comment>
<name>A0AAV1UVI2_9STRA</name>
<gene>
    <name evidence="3" type="ORF">PM001_LOCUS23725</name>
</gene>
<evidence type="ECO:0000313" key="4">
    <source>
        <dbReference type="Proteomes" id="UP001162060"/>
    </source>
</evidence>
<reference evidence="3" key="1">
    <citation type="submission" date="2024-01" db="EMBL/GenBank/DDBJ databases">
        <authorList>
            <person name="Webb A."/>
        </authorList>
    </citation>
    <scope>NUCLEOTIDE SEQUENCE</scope>
    <source>
        <strain evidence="3">Pm1</strain>
    </source>
</reference>
<dbReference type="Proteomes" id="UP001162060">
    <property type="component" value="Unassembled WGS sequence"/>
</dbReference>
<feature type="region of interest" description="Disordered" evidence="2">
    <location>
        <begin position="1"/>
        <end position="33"/>
    </location>
</feature>
<evidence type="ECO:0000256" key="2">
    <source>
        <dbReference type="SAM" id="MobiDB-lite"/>
    </source>
</evidence>
<protein>
    <submittedName>
        <fullName evidence="3">Uncharacterized protein</fullName>
    </submittedName>
</protein>
<dbReference type="EMBL" id="CAKLBY020000231">
    <property type="protein sequence ID" value="CAK7938575.1"/>
    <property type="molecule type" value="Genomic_DNA"/>
</dbReference>
<dbReference type="AlphaFoldDB" id="A0AAV1UVI2"/>